<reference evidence="1 2" key="1">
    <citation type="submission" date="2015-01" db="EMBL/GenBank/DDBJ databases">
        <title>Evolution of Trichinella species and genotypes.</title>
        <authorList>
            <person name="Korhonen P.K."/>
            <person name="Edoardo P."/>
            <person name="Giuseppe L.R."/>
            <person name="Gasser R.B."/>
        </authorList>
    </citation>
    <scope>NUCLEOTIDE SEQUENCE [LARGE SCALE GENOMIC DNA]</scope>
    <source>
        <strain evidence="1">ISS37</strain>
    </source>
</reference>
<dbReference type="Proteomes" id="UP000054630">
    <property type="component" value="Unassembled WGS sequence"/>
</dbReference>
<protein>
    <submittedName>
        <fullName evidence="1">Uncharacterized protein</fullName>
    </submittedName>
</protein>
<keyword evidence="2" id="KW-1185">Reference proteome</keyword>
<proteinExistence type="predicted"/>
<accession>A0A0V0SGG5</accession>
<evidence type="ECO:0000313" key="2">
    <source>
        <dbReference type="Proteomes" id="UP000054630"/>
    </source>
</evidence>
<organism evidence="1 2">
    <name type="scientific">Trichinella nelsoni</name>
    <dbReference type="NCBI Taxonomy" id="6336"/>
    <lineage>
        <taxon>Eukaryota</taxon>
        <taxon>Metazoa</taxon>
        <taxon>Ecdysozoa</taxon>
        <taxon>Nematoda</taxon>
        <taxon>Enoplea</taxon>
        <taxon>Dorylaimia</taxon>
        <taxon>Trichinellida</taxon>
        <taxon>Trichinellidae</taxon>
        <taxon>Trichinella</taxon>
    </lineage>
</organism>
<dbReference type="EMBL" id="JYDL01000010">
    <property type="protein sequence ID" value="KRX25885.1"/>
    <property type="molecule type" value="Genomic_DNA"/>
</dbReference>
<evidence type="ECO:0000313" key="1">
    <source>
        <dbReference type="EMBL" id="KRX25885.1"/>
    </source>
</evidence>
<comment type="caution">
    <text evidence="1">The sequence shown here is derived from an EMBL/GenBank/DDBJ whole genome shotgun (WGS) entry which is preliminary data.</text>
</comment>
<dbReference type="AlphaFoldDB" id="A0A0V0SGG5"/>
<gene>
    <name evidence="1" type="ORF">T07_1586</name>
</gene>
<sequence length="145" mass="17113">MLDKDKCFIPAKINFLASMQFKKNFTLIFKCRDLLKDAITIAYASSMLVGWEFLHKKMLFFLSKQVKQNIKLYPINQIIVLLQMYMQYSIQFSPNISAIPQIILYYTGFYSVHNKNAVFTKDINLINTSVLKDHFKYRFTLKVLC</sequence>
<dbReference type="OrthoDB" id="10466846at2759"/>
<name>A0A0V0SGG5_9BILA</name>